<dbReference type="Proteomes" id="UP000199072">
    <property type="component" value="Unassembled WGS sequence"/>
</dbReference>
<reference evidence="1 2" key="1">
    <citation type="submission" date="2016-10" db="EMBL/GenBank/DDBJ databases">
        <authorList>
            <person name="de Groot N.N."/>
        </authorList>
    </citation>
    <scope>NUCLEOTIDE SEQUENCE [LARGE SCALE GENOMIC DNA]</scope>
    <source>
        <strain evidence="1 2">47C3B</strain>
    </source>
</reference>
<dbReference type="OrthoDB" id="769642at2"/>
<organism evidence="1 2">
    <name type="scientific">Mucilaginibacter pineti</name>
    <dbReference type="NCBI Taxonomy" id="1391627"/>
    <lineage>
        <taxon>Bacteria</taxon>
        <taxon>Pseudomonadati</taxon>
        <taxon>Bacteroidota</taxon>
        <taxon>Sphingobacteriia</taxon>
        <taxon>Sphingobacteriales</taxon>
        <taxon>Sphingobacteriaceae</taxon>
        <taxon>Mucilaginibacter</taxon>
    </lineage>
</organism>
<name>A0A1G7CU11_9SPHI</name>
<sequence length="125" mass="14683">MSWDIVLFNSNQRINSPEDVDEDLLIPVLFSEIFETHFKNIIKKDNHREIKGEDYSIMYFADDEPASNTLLFLYGENAIYPIIDLAIKNNWQVFDTALNEMIDLQNPSKNGYKNFQTYLNQILNN</sequence>
<dbReference type="STRING" id="1391627.SAMN05216464_10699"/>
<evidence type="ECO:0000313" key="2">
    <source>
        <dbReference type="Proteomes" id="UP000199072"/>
    </source>
</evidence>
<evidence type="ECO:0000313" key="1">
    <source>
        <dbReference type="EMBL" id="SDE42769.1"/>
    </source>
</evidence>
<dbReference type="EMBL" id="FNAI01000006">
    <property type="protein sequence ID" value="SDE42769.1"/>
    <property type="molecule type" value="Genomic_DNA"/>
</dbReference>
<proteinExistence type="predicted"/>
<dbReference type="AlphaFoldDB" id="A0A1G7CU11"/>
<protein>
    <submittedName>
        <fullName evidence="1">Uncharacterized protein</fullName>
    </submittedName>
</protein>
<accession>A0A1G7CU11</accession>
<gene>
    <name evidence="1" type="ORF">SAMN05216464_10699</name>
</gene>
<dbReference type="RefSeq" id="WP_091150009.1">
    <property type="nucleotide sequence ID" value="NZ_FNAI01000006.1"/>
</dbReference>
<keyword evidence="2" id="KW-1185">Reference proteome</keyword>